<name>A0A854NK74_CORDP</name>
<evidence type="ECO:0000313" key="2">
    <source>
        <dbReference type="EMBL" id="OWM36064.1"/>
    </source>
</evidence>
<organism evidence="2 3">
    <name type="scientific">Corynebacterium diphtheriae bv. mitis</name>
    <dbReference type="NCBI Taxonomy" id="1806053"/>
    <lineage>
        <taxon>Bacteria</taxon>
        <taxon>Bacillati</taxon>
        <taxon>Actinomycetota</taxon>
        <taxon>Actinomycetes</taxon>
        <taxon>Mycobacteriales</taxon>
        <taxon>Corynebacteriaceae</taxon>
        <taxon>Corynebacterium</taxon>
    </lineage>
</organism>
<sequence>MLAICSAMMPRCAFITLMFAASCGIASSAALLSGNCGVLLFAGVFLYSVKDTPVTGLFESLRSFVGDQQIKDRSECERAASEYFFKTRVDLGQDAA</sequence>
<feature type="chain" id="PRO_5032855678" description="Secreted protein" evidence="1">
    <location>
        <begin position="21"/>
        <end position="96"/>
    </location>
</feature>
<gene>
    <name evidence="2" type="ORF">AY602_00585</name>
</gene>
<keyword evidence="1" id="KW-0732">Signal</keyword>
<feature type="signal peptide" evidence="1">
    <location>
        <begin position="1"/>
        <end position="20"/>
    </location>
</feature>
<dbReference type="EMBL" id="LSZF01000001">
    <property type="protein sequence ID" value="OWM36064.1"/>
    <property type="molecule type" value="Genomic_DNA"/>
</dbReference>
<proteinExistence type="predicted"/>
<evidence type="ECO:0000313" key="3">
    <source>
        <dbReference type="Proteomes" id="UP000197692"/>
    </source>
</evidence>
<protein>
    <recommendedName>
        <fullName evidence="4">Secreted protein</fullName>
    </recommendedName>
</protein>
<evidence type="ECO:0000256" key="1">
    <source>
        <dbReference type="SAM" id="SignalP"/>
    </source>
</evidence>
<accession>A0A854NK74</accession>
<evidence type="ECO:0008006" key="4">
    <source>
        <dbReference type="Google" id="ProtNLM"/>
    </source>
</evidence>
<reference evidence="3" key="1">
    <citation type="submission" date="2016-02" db="EMBL/GenBank/DDBJ databases">
        <title>Genomic analyses of a collection of pathogenic Corynebacterium diphtheriae.</title>
        <authorList>
            <person name="Sangal V."/>
            <person name="Titov L."/>
        </authorList>
    </citation>
    <scope>NUCLEOTIDE SEQUENCE [LARGE SCALE GENOMIC DNA]</scope>
    <source>
        <strain evidence="3">1438</strain>
    </source>
</reference>
<dbReference type="AlphaFoldDB" id="A0A854NK74"/>
<comment type="caution">
    <text evidence="2">The sequence shown here is derived from an EMBL/GenBank/DDBJ whole genome shotgun (WGS) entry which is preliminary data.</text>
</comment>
<dbReference type="Proteomes" id="UP000197692">
    <property type="component" value="Unassembled WGS sequence"/>
</dbReference>